<dbReference type="RefSeq" id="WP_029494012.1">
    <property type="nucleotide sequence ID" value="NZ_ATKF01000114.1"/>
</dbReference>
<geneLocation type="plasmid" evidence="1">
    <name>unnamed2</name>
</geneLocation>
<gene>
    <name evidence="1" type="ORF">RN87_11880</name>
</gene>
<evidence type="ECO:0000313" key="1">
    <source>
        <dbReference type="EMBL" id="ALQ41254.1"/>
    </source>
</evidence>
<accession>A0A0S2ZR67</accession>
<evidence type="ECO:0000313" key="2">
    <source>
        <dbReference type="Proteomes" id="UP000063275"/>
    </source>
</evidence>
<dbReference type="OrthoDB" id="9875729at2"/>
<dbReference type="KEGG" id="fhw:RN87_11880"/>
<keyword evidence="1" id="KW-0614">Plasmid</keyword>
<organism evidence="1">
    <name type="scientific">Fusobacterium hwasookii ChDC F174</name>
    <dbReference type="NCBI Taxonomy" id="1307442"/>
    <lineage>
        <taxon>Bacteria</taxon>
        <taxon>Fusobacteriati</taxon>
        <taxon>Fusobacteriota</taxon>
        <taxon>Fusobacteriia</taxon>
        <taxon>Fusobacteriales</taxon>
        <taxon>Fusobacteriaceae</taxon>
        <taxon>Fusobacterium</taxon>
    </lineage>
</organism>
<dbReference type="AlphaFoldDB" id="A0A0S2ZR67"/>
<reference evidence="1 2" key="1">
    <citation type="submission" date="2015-11" db="EMBL/GenBank/DDBJ databases">
        <authorList>
            <person name="Zhang Y."/>
            <person name="Guo Z."/>
        </authorList>
    </citation>
    <scope>NUCLEOTIDE SEQUENCE [LARGE SCALE GENOMIC DNA]</scope>
    <source>
        <strain evidence="1 2">ChDC F174</strain>
        <plasmid evidence="2">Plasmid unnamed2</plasmid>
    </source>
</reference>
<protein>
    <submittedName>
        <fullName evidence="1">Uncharacterized protein</fullName>
    </submittedName>
</protein>
<dbReference type="Proteomes" id="UP000063275">
    <property type="component" value="Plasmid unnamed2"/>
</dbReference>
<name>A0A0S2ZR67_9FUSO</name>
<proteinExistence type="predicted"/>
<dbReference type="EMBL" id="CP013333">
    <property type="protein sequence ID" value="ALQ41254.1"/>
    <property type="molecule type" value="Genomic_DNA"/>
</dbReference>
<sequence>MEKGKVLRNLEKLLNRDFEFINAGRITIVADTKEITTDLVKKICLELNINPLQISKADLIQFIQYFKGYNI</sequence>